<gene>
    <name evidence="2" type="ordered locus">GPOL_c20780</name>
</gene>
<evidence type="ECO:0000313" key="3">
    <source>
        <dbReference type="Proteomes" id="UP000009154"/>
    </source>
</evidence>
<keyword evidence="1" id="KW-0472">Membrane</keyword>
<dbReference type="EMBL" id="CP003119">
    <property type="protein sequence ID" value="AFA73117.1"/>
    <property type="molecule type" value="Genomic_DNA"/>
</dbReference>
<accession>H6MYX6</accession>
<dbReference type="STRING" id="1112204.GPOL_c20780"/>
<feature type="transmembrane region" description="Helical" evidence="1">
    <location>
        <begin position="184"/>
        <end position="201"/>
    </location>
</feature>
<keyword evidence="3" id="KW-1185">Reference proteome</keyword>
<feature type="transmembrane region" description="Helical" evidence="1">
    <location>
        <begin position="258"/>
        <end position="277"/>
    </location>
</feature>
<feature type="transmembrane region" description="Helical" evidence="1">
    <location>
        <begin position="289"/>
        <end position="307"/>
    </location>
</feature>
<keyword evidence="1" id="KW-1133">Transmembrane helix</keyword>
<dbReference type="eggNOG" id="ENOG5031DMT">
    <property type="taxonomic scope" value="Bacteria"/>
</dbReference>
<protein>
    <submittedName>
        <fullName evidence="2">Putative membrane protein</fullName>
    </submittedName>
</protein>
<dbReference type="KEGG" id="gpo:GPOL_c20780"/>
<dbReference type="HOGENOM" id="CLU_075294_0_0_11"/>
<feature type="transmembrane region" description="Helical" evidence="1">
    <location>
        <begin position="54"/>
        <end position="72"/>
    </location>
</feature>
<feature type="transmembrane region" description="Helical" evidence="1">
    <location>
        <begin position="93"/>
        <end position="117"/>
    </location>
</feature>
<feature type="transmembrane region" description="Helical" evidence="1">
    <location>
        <begin position="222"/>
        <end position="246"/>
    </location>
</feature>
<feature type="transmembrane region" description="Helical" evidence="1">
    <location>
        <begin position="153"/>
        <end position="172"/>
    </location>
</feature>
<dbReference type="AlphaFoldDB" id="H6MYX6"/>
<proteinExistence type="predicted"/>
<name>H6MYX6_GORPV</name>
<keyword evidence="1" id="KW-0812">Transmembrane</keyword>
<dbReference type="Proteomes" id="UP000009154">
    <property type="component" value="Chromosome"/>
</dbReference>
<reference evidence="2 3" key="1">
    <citation type="journal article" date="2012" name="Appl. Environ. Microbiol.">
        <title>Involvement of two latex-clearing proteins during rubber degradation and insights into the subsequent degradation pathway revealed by the genome sequence of Gordonia polyisoprenivorans strain VH2.</title>
        <authorList>
            <person name="Hiessl S."/>
            <person name="Schuldes J."/>
            <person name="Thurmer A."/>
            <person name="Halbsguth T."/>
            <person name="Broker D."/>
            <person name="Angelov A."/>
            <person name="Liebl W."/>
            <person name="Daniel R."/>
            <person name="Steinbuchel A."/>
        </authorList>
    </citation>
    <scope>NUCLEOTIDE SEQUENCE [LARGE SCALE GENOMIC DNA]</scope>
    <source>
        <strain evidence="3">DSM 44266 / VH2</strain>
    </source>
</reference>
<organism evidence="2 3">
    <name type="scientific">Gordonia polyisoprenivorans (strain DSM 44266 / VH2)</name>
    <dbReference type="NCBI Taxonomy" id="1112204"/>
    <lineage>
        <taxon>Bacteria</taxon>
        <taxon>Bacillati</taxon>
        <taxon>Actinomycetota</taxon>
        <taxon>Actinomycetes</taxon>
        <taxon>Mycobacteriales</taxon>
        <taxon>Gordoniaceae</taxon>
        <taxon>Gordonia</taxon>
    </lineage>
</organism>
<evidence type="ECO:0000313" key="2">
    <source>
        <dbReference type="EMBL" id="AFA73117.1"/>
    </source>
</evidence>
<sequence>MMVTETLRASSVSVARIARFTAVMFKPQYLLFGVLWVLAAEGTAARLSGVRWEPGAATVVRVVVVVLVLLFLRMVDEQKDLDYDRVYHPDRPLVTGAVTATDLRVAMLVLGVVVVVLSGTAGVGSAIAIVAVLAYGLGLWAAEMVWPALRRSVLGNLAVTYPVQLVLAAYVIASAVDTGQVDAAWSTAWVAVLMAGSFLQFEFARKISRRPRPGEMYYSNPLGAAGAVGVSMGFVALTTVAVLAIWTPWRFDGVGALFGWAAVVLAVVPVGAAVVWLRSRHDGYPPVPAAVYVLTVYLAVIGAALATPTG</sequence>
<feature type="transmembrane region" description="Helical" evidence="1">
    <location>
        <begin position="123"/>
        <end position="141"/>
    </location>
</feature>
<evidence type="ECO:0000256" key="1">
    <source>
        <dbReference type="SAM" id="Phobius"/>
    </source>
</evidence>